<dbReference type="SMART" id="SM00316">
    <property type="entry name" value="S1"/>
    <property type="match status" value="1"/>
</dbReference>
<sequence length="188" mass="21422">MSKKRDLGVVYPGEELGVEEEFIPDHGVYVDKNGYIRSLFLGRVLIDSVRKTISVRRVNQKILIPKINDIVEGVVTSTSDDIAFVKIYSVNDRYVRSIDFTGILHVSQVSTEYLETIYDAMRIGEVVRARILSINYPFQLSTKEPVLGVIVAYCSNCGNILYKRDNKLECVNCGSVEKRKISNLYIYR</sequence>
<accession>A0A7C4D7P1</accession>
<comment type="subunit">
    <text evidence="2">Component of the archaeal exosome complex. Forms a trimer of Rrp4 and/or Csl4 subunits. The trimer associates with an hexameric ring-like arrangement composed of 3 Rrp41-Rrp42 heterodimers. Interacts with DnaG.</text>
</comment>
<dbReference type="PROSITE" id="PS50126">
    <property type="entry name" value="S1"/>
    <property type="match status" value="1"/>
</dbReference>
<dbReference type="GO" id="GO:0003676">
    <property type="term" value="F:nucleic acid binding"/>
    <property type="evidence" value="ECO:0007669"/>
    <property type="project" value="InterPro"/>
</dbReference>
<dbReference type="SUPFAM" id="SSF50249">
    <property type="entry name" value="Nucleic acid-binding proteins"/>
    <property type="match status" value="1"/>
</dbReference>
<feature type="binding site" evidence="2">
    <location>
        <position position="154"/>
    </location>
    <ligand>
        <name>Zn(2+)</name>
        <dbReference type="ChEBI" id="CHEBI:29105"/>
    </ligand>
</feature>
<feature type="binding site" evidence="2">
    <location>
        <position position="170"/>
    </location>
    <ligand>
        <name>Zn(2+)</name>
        <dbReference type="ChEBI" id="CHEBI:29105"/>
    </ligand>
</feature>
<protein>
    <recommendedName>
        <fullName evidence="2">Exosome complex component Csl4</fullName>
    </recommendedName>
</protein>
<dbReference type="GO" id="GO:0006401">
    <property type="term" value="P:RNA catabolic process"/>
    <property type="evidence" value="ECO:0007669"/>
    <property type="project" value="UniProtKB-UniRule"/>
</dbReference>
<evidence type="ECO:0000256" key="1">
    <source>
        <dbReference type="ARBA" id="ARBA00022835"/>
    </source>
</evidence>
<dbReference type="AlphaFoldDB" id="A0A7C4D7P1"/>
<dbReference type="PANTHER" id="PTHR12686:SF8">
    <property type="entry name" value="EXOSOME COMPLEX COMPONENT CSL4"/>
    <property type="match status" value="1"/>
</dbReference>
<dbReference type="NCBIfam" id="NF034126">
    <property type="entry name" value="PRK09521.1"/>
    <property type="match status" value="1"/>
</dbReference>
<dbReference type="InterPro" id="IPR039771">
    <property type="entry name" value="Csl4"/>
</dbReference>
<feature type="binding site" evidence="2">
    <location>
        <position position="157"/>
    </location>
    <ligand>
        <name>Zn(2+)</name>
        <dbReference type="ChEBI" id="CHEBI:29105"/>
    </ligand>
</feature>
<evidence type="ECO:0000259" key="3">
    <source>
        <dbReference type="PROSITE" id="PS50126"/>
    </source>
</evidence>
<proteinExistence type="inferred from homology"/>
<dbReference type="Gene3D" id="2.20.70.10">
    <property type="match status" value="1"/>
</dbReference>
<reference evidence="4" key="1">
    <citation type="journal article" date="2020" name="mSystems">
        <title>Genome- and Community-Level Interaction Insights into Carbon Utilization and Element Cycling Functions of Hydrothermarchaeota in Hydrothermal Sediment.</title>
        <authorList>
            <person name="Zhou Z."/>
            <person name="Liu Y."/>
            <person name="Xu W."/>
            <person name="Pan J."/>
            <person name="Luo Z.H."/>
            <person name="Li M."/>
        </authorList>
    </citation>
    <scope>NUCLEOTIDE SEQUENCE [LARGE SCALE GENOMIC DNA]</scope>
    <source>
        <strain evidence="4">SpSt-642</strain>
    </source>
</reference>
<dbReference type="InterPro" id="IPR012340">
    <property type="entry name" value="NA-bd_OB-fold"/>
</dbReference>
<comment type="subcellular location">
    <subcellularLocation>
        <location evidence="2">Cytoplasm</location>
    </subcellularLocation>
</comment>
<dbReference type="InterPro" id="IPR003029">
    <property type="entry name" value="S1_domain"/>
</dbReference>
<dbReference type="Pfam" id="PF14382">
    <property type="entry name" value="ECR1_N"/>
    <property type="match status" value="1"/>
</dbReference>
<keyword evidence="1 2" id="KW-0271">Exosome</keyword>
<gene>
    <name evidence="2" type="primary">csl4</name>
    <name evidence="4" type="ORF">ENU14_05615</name>
</gene>
<comment type="similarity">
    <text evidence="2">Belongs to the CSL4 family.</text>
</comment>
<organism evidence="4">
    <name type="scientific">Staphylothermus marinus</name>
    <dbReference type="NCBI Taxonomy" id="2280"/>
    <lineage>
        <taxon>Archaea</taxon>
        <taxon>Thermoproteota</taxon>
        <taxon>Thermoprotei</taxon>
        <taxon>Desulfurococcales</taxon>
        <taxon>Desulfurococcaceae</taxon>
        <taxon>Staphylothermus</taxon>
    </lineage>
</organism>
<dbReference type="GO" id="GO:0000178">
    <property type="term" value="C:exosome (RNase complex)"/>
    <property type="evidence" value="ECO:0007669"/>
    <property type="project" value="UniProtKB-KW"/>
</dbReference>
<comment type="caution">
    <text evidence="4">The sequence shown here is derived from an EMBL/GenBank/DDBJ whole genome shotgun (WGS) entry which is preliminary data.</text>
</comment>
<keyword evidence="2" id="KW-0862">Zinc</keyword>
<comment type="function">
    <text evidence="2">Non-catalytic component of the exosome, which is a complex involved in RNA degradation. Increases the RNA binding and the efficiency of RNA degradation. Helpful for the interaction of the exosome with A-poor RNAs.</text>
</comment>
<feature type="binding site" evidence="2">
    <location>
        <position position="173"/>
    </location>
    <ligand>
        <name>Zn(2+)</name>
        <dbReference type="ChEBI" id="CHEBI:29105"/>
    </ligand>
</feature>
<name>A0A7C4D7P1_STAMA</name>
<dbReference type="Pfam" id="PF00575">
    <property type="entry name" value="S1"/>
    <property type="match status" value="1"/>
</dbReference>
<keyword evidence="2" id="KW-0479">Metal-binding</keyword>
<dbReference type="Gene3D" id="2.40.50.100">
    <property type="match status" value="1"/>
</dbReference>
<dbReference type="GO" id="GO:0008270">
    <property type="term" value="F:zinc ion binding"/>
    <property type="evidence" value="ECO:0007669"/>
    <property type="project" value="UniProtKB-UniRule"/>
</dbReference>
<evidence type="ECO:0000256" key="2">
    <source>
        <dbReference type="HAMAP-Rule" id="MF_00975"/>
    </source>
</evidence>
<dbReference type="Gene3D" id="2.40.50.140">
    <property type="entry name" value="Nucleic acid-binding proteins"/>
    <property type="match status" value="1"/>
</dbReference>
<evidence type="ECO:0000313" key="4">
    <source>
        <dbReference type="EMBL" id="HGM59040.1"/>
    </source>
</evidence>
<dbReference type="InterPro" id="IPR030850">
    <property type="entry name" value="Exosome_Csl4_arc"/>
</dbReference>
<dbReference type="HAMAP" id="MF_00975">
    <property type="entry name" value="Exosome_Csl4"/>
    <property type="match status" value="1"/>
</dbReference>
<keyword evidence="2" id="KW-0963">Cytoplasm</keyword>
<dbReference type="EMBL" id="DTBJ01000050">
    <property type="protein sequence ID" value="HGM59040.1"/>
    <property type="molecule type" value="Genomic_DNA"/>
</dbReference>
<dbReference type="GO" id="GO:0006396">
    <property type="term" value="P:RNA processing"/>
    <property type="evidence" value="ECO:0007669"/>
    <property type="project" value="InterPro"/>
</dbReference>
<feature type="domain" description="S1 motif" evidence="3">
    <location>
        <begin position="68"/>
        <end position="150"/>
    </location>
</feature>
<dbReference type="PANTHER" id="PTHR12686">
    <property type="entry name" value="3'-5' EXORIBONUCLEASE CSL4-RELATED"/>
    <property type="match status" value="1"/>
</dbReference>
<dbReference type="GO" id="GO:0005737">
    <property type="term" value="C:cytoplasm"/>
    <property type="evidence" value="ECO:0007669"/>
    <property type="project" value="UniProtKB-SubCell"/>
</dbReference>
<dbReference type="SUPFAM" id="SSF110324">
    <property type="entry name" value="Ribosomal L27 protein-like"/>
    <property type="match status" value="1"/>
</dbReference>
<dbReference type="InterPro" id="IPR025721">
    <property type="entry name" value="Exosome_cplx_N_dom"/>
</dbReference>